<proteinExistence type="predicted"/>
<dbReference type="AlphaFoldDB" id="A0A3R8XSF8"/>
<evidence type="ECO:0000313" key="1">
    <source>
        <dbReference type="EMBL" id="ELR5219177.1"/>
    </source>
</evidence>
<dbReference type="OrthoDB" id="6480851at2"/>
<dbReference type="EMBL" id="ABEXCJ040000009">
    <property type="protein sequence ID" value="ELR5219177.1"/>
    <property type="molecule type" value="Genomic_DNA"/>
</dbReference>
<accession>A0A3R8XSF8</accession>
<protein>
    <recommendedName>
        <fullName evidence="3">Type III secretion protein</fullName>
    </recommendedName>
</protein>
<comment type="caution">
    <text evidence="1">The sequence shown here is derived from an EMBL/GenBank/DDBJ whole genome shotgun (WGS) entry which is preliminary data.</text>
</comment>
<sequence>MSEKAPLNVKQTMSEKVLIKYQALSADRYHRTIIKLAQKKASEHYQQAKQQQEALYQTAYHQGYNDGIKQLLTDFITAIENSEIQYQENTSQSKEQLMKILHKLFGDNHLQETVAAYFEKKYAKITNTTLHLPANMQARIAKNDSDMKFSTSSDNTIALEVDNKITYFSPIIASKNIFPHVFSVPIQCQILKMHKEAYQSLIKTINSIQEKHKDANQSTI</sequence>
<name>A0A3R8XSF8_PRORE</name>
<reference evidence="1" key="1">
    <citation type="submission" date="2023-10" db="EMBL/GenBank/DDBJ databases">
        <authorList>
            <consortium name="Clinical and Environmental Microbiology Branch: Whole genome sequencing antimicrobial resistance pathogens in the healthcare setting"/>
        </authorList>
    </citation>
    <scope>NUCLEOTIDE SEQUENCE</scope>
    <source>
        <strain evidence="1">2020QW-00022</strain>
    </source>
</reference>
<evidence type="ECO:0000313" key="2">
    <source>
        <dbReference type="EMBL" id="EMR4591364.1"/>
    </source>
</evidence>
<dbReference type="EMBL" id="ABEXCJ050000009">
    <property type="protein sequence ID" value="EMR4591364.1"/>
    <property type="molecule type" value="Genomic_DNA"/>
</dbReference>
<dbReference type="RefSeq" id="WP_125891823.1">
    <property type="nucleotide sequence ID" value="NZ_RHRR02000001.1"/>
</dbReference>
<organism evidence="1">
    <name type="scientific">Providencia rettgeri</name>
    <dbReference type="NCBI Taxonomy" id="587"/>
    <lineage>
        <taxon>Bacteria</taxon>
        <taxon>Pseudomonadati</taxon>
        <taxon>Pseudomonadota</taxon>
        <taxon>Gammaproteobacteria</taxon>
        <taxon>Enterobacterales</taxon>
        <taxon>Morganellaceae</taxon>
        <taxon>Providencia</taxon>
    </lineage>
</organism>
<gene>
    <name evidence="2" type="ORF">M0K77_003723</name>
    <name evidence="1" type="ORF">M0K77_RS18615</name>
</gene>
<evidence type="ECO:0008006" key="3">
    <source>
        <dbReference type="Google" id="ProtNLM"/>
    </source>
</evidence>